<dbReference type="InterPro" id="IPR052342">
    <property type="entry name" value="MCH/BMMD"/>
</dbReference>
<dbReference type="RefSeq" id="WP_083400393.1">
    <property type="nucleotide sequence ID" value="NZ_FNTL01000004.1"/>
</dbReference>
<feature type="region of interest" description="Disordered" evidence="2">
    <location>
        <begin position="159"/>
        <end position="191"/>
    </location>
</feature>
<dbReference type="InterPro" id="IPR029069">
    <property type="entry name" value="HotDog_dom_sf"/>
</dbReference>
<evidence type="ECO:0000313" key="5">
    <source>
        <dbReference type="Proteomes" id="UP000183407"/>
    </source>
</evidence>
<accession>A0A1H4QVK1</accession>
<gene>
    <name evidence="4" type="ORF">SAMN04490220_1127</name>
</gene>
<comment type="similarity">
    <text evidence="1">Belongs to the enoyl-CoA hydratase/isomerase family.</text>
</comment>
<protein>
    <submittedName>
        <fullName evidence="4">Acyl dehydratase</fullName>
    </submittedName>
</protein>
<dbReference type="Pfam" id="PF01575">
    <property type="entry name" value="MaoC_dehydratas"/>
    <property type="match status" value="1"/>
</dbReference>
<dbReference type="SUPFAM" id="SSF54637">
    <property type="entry name" value="Thioesterase/thiol ester dehydrase-isomerase"/>
    <property type="match status" value="1"/>
</dbReference>
<dbReference type="AlphaFoldDB" id="A0A1H4QVK1"/>
<evidence type="ECO:0000256" key="2">
    <source>
        <dbReference type="SAM" id="MobiDB-lite"/>
    </source>
</evidence>
<proteinExistence type="inferred from homology"/>
<dbReference type="Proteomes" id="UP000183407">
    <property type="component" value="Unassembled WGS sequence"/>
</dbReference>
<evidence type="ECO:0000313" key="4">
    <source>
        <dbReference type="EMBL" id="SEC23592.1"/>
    </source>
</evidence>
<dbReference type="PANTHER" id="PTHR43664">
    <property type="entry name" value="MONOAMINE OXIDASE-RELATED"/>
    <property type="match status" value="1"/>
</dbReference>
<name>A0A1H4QVK1_RHOJO</name>
<feature type="domain" description="MaoC-like" evidence="3">
    <location>
        <begin position="14"/>
        <end position="110"/>
    </location>
</feature>
<dbReference type="EMBL" id="FNTL01000004">
    <property type="protein sequence ID" value="SEC23592.1"/>
    <property type="molecule type" value="Genomic_DNA"/>
</dbReference>
<dbReference type="InterPro" id="IPR002539">
    <property type="entry name" value="MaoC-like_dom"/>
</dbReference>
<reference evidence="5" key="1">
    <citation type="submission" date="2016-10" db="EMBL/GenBank/DDBJ databases">
        <authorList>
            <person name="Varghese N."/>
        </authorList>
    </citation>
    <scope>NUCLEOTIDE SEQUENCE [LARGE SCALE GENOMIC DNA]</scope>
    <source>
        <strain evidence="5">DSM 44719</strain>
    </source>
</reference>
<dbReference type="OrthoDB" id="9796589at2"/>
<dbReference type="PANTHER" id="PTHR43664:SF1">
    <property type="entry name" value="BETA-METHYLMALYL-COA DEHYDRATASE"/>
    <property type="match status" value="1"/>
</dbReference>
<sequence length="191" mass="20662">MISTHFENIRVGDTTTTESRTITDDYVREFAELTWDRHPLHLDPAYALQTRFGRRIAHGALMLSTLLGLVELHPSYLQCFYGLDEVRFHAPTFFGDSVHAISEVVAIRARPDGESAIVTCKGSLINQDGTRVVSGLFSLLVAGAAQAIEWEAAARRAPRYSGSGKTSTPSSSSGTTSTSSTSHACGCTEPL</sequence>
<evidence type="ECO:0000256" key="1">
    <source>
        <dbReference type="ARBA" id="ARBA00005254"/>
    </source>
</evidence>
<feature type="compositionally biased region" description="Low complexity" evidence="2">
    <location>
        <begin position="161"/>
        <end position="182"/>
    </location>
</feature>
<dbReference type="Gene3D" id="3.10.129.10">
    <property type="entry name" value="Hotdog Thioesterase"/>
    <property type="match status" value="1"/>
</dbReference>
<evidence type="ECO:0000259" key="3">
    <source>
        <dbReference type="Pfam" id="PF01575"/>
    </source>
</evidence>
<organism evidence="4 5">
    <name type="scientific">Rhodococcus jostii</name>
    <dbReference type="NCBI Taxonomy" id="132919"/>
    <lineage>
        <taxon>Bacteria</taxon>
        <taxon>Bacillati</taxon>
        <taxon>Actinomycetota</taxon>
        <taxon>Actinomycetes</taxon>
        <taxon>Mycobacteriales</taxon>
        <taxon>Nocardiaceae</taxon>
        <taxon>Rhodococcus</taxon>
    </lineage>
</organism>